<keyword evidence="7 9" id="KW-0460">Magnesium</keyword>
<evidence type="ECO:0000256" key="4">
    <source>
        <dbReference type="ARBA" id="ARBA00022741"/>
    </source>
</evidence>
<dbReference type="UniPathway" id="UPA00078">
    <property type="reaction ID" value="UER00161"/>
</dbReference>
<reference evidence="10 11" key="1">
    <citation type="submission" date="2016-10" db="EMBL/GenBank/DDBJ databases">
        <title>Genome sequence of a sulfur-reducing bacterium Desulfurobacterium indicum K6013.</title>
        <authorList>
            <person name="Cao J."/>
            <person name="Shao Z."/>
            <person name="Alain K."/>
            <person name="Jebbar M."/>
        </authorList>
    </citation>
    <scope>NUCLEOTIDE SEQUENCE [LARGE SCALE GENOMIC DNA]</scope>
    <source>
        <strain evidence="10 11">K6013</strain>
    </source>
</reference>
<feature type="binding site" evidence="9">
    <location>
        <position position="48"/>
    </location>
    <ligand>
        <name>Mg(2+)</name>
        <dbReference type="ChEBI" id="CHEBI:18420"/>
    </ligand>
</feature>
<keyword evidence="6 9" id="KW-0067">ATP-binding</keyword>
<keyword evidence="11" id="KW-1185">Reference proteome</keyword>
<dbReference type="HAMAP" id="MF_00336">
    <property type="entry name" value="BioD"/>
    <property type="match status" value="1"/>
</dbReference>
<proteinExistence type="inferred from homology"/>
<feature type="binding site" evidence="9">
    <location>
        <position position="15"/>
    </location>
    <ligand>
        <name>Mg(2+)</name>
        <dbReference type="ChEBI" id="CHEBI:18420"/>
    </ligand>
</feature>
<dbReference type="InterPro" id="IPR027417">
    <property type="entry name" value="P-loop_NTPase"/>
</dbReference>
<dbReference type="PANTHER" id="PTHR43210">
    <property type="entry name" value="DETHIOBIOTIN SYNTHETASE"/>
    <property type="match status" value="1"/>
</dbReference>
<evidence type="ECO:0000256" key="7">
    <source>
        <dbReference type="ARBA" id="ARBA00022842"/>
    </source>
</evidence>
<feature type="binding site" evidence="9">
    <location>
        <position position="105"/>
    </location>
    <ligand>
        <name>Mg(2+)</name>
        <dbReference type="ChEBI" id="CHEBI:18420"/>
    </ligand>
</feature>
<keyword evidence="3 9" id="KW-0479">Metal-binding</keyword>
<accession>A0A1R1MKV5</accession>
<dbReference type="STRING" id="1914305.BLW93_05140"/>
<dbReference type="GO" id="GO:0004141">
    <property type="term" value="F:dethiobiotin synthase activity"/>
    <property type="evidence" value="ECO:0007669"/>
    <property type="project" value="UniProtKB-UniRule"/>
</dbReference>
<comment type="caution">
    <text evidence="10">The sequence shown here is derived from an EMBL/GenBank/DDBJ whole genome shotgun (WGS) entry which is preliminary data.</text>
</comment>
<dbReference type="GO" id="GO:0005829">
    <property type="term" value="C:cytosol"/>
    <property type="evidence" value="ECO:0007669"/>
    <property type="project" value="TreeGrafter"/>
</dbReference>
<evidence type="ECO:0000313" key="11">
    <source>
        <dbReference type="Proteomes" id="UP000187408"/>
    </source>
</evidence>
<protein>
    <recommendedName>
        <fullName evidence="9">ATP-dependent dethiobiotin synthetase BioD</fullName>
        <ecNumber evidence="9">6.3.3.3</ecNumber>
    </recommendedName>
    <alternativeName>
        <fullName evidence="9">DTB synthetase</fullName>
        <shortName evidence="9">DTBS</shortName>
    </alternativeName>
    <alternativeName>
        <fullName evidence="9">Dethiobiotin synthase</fullName>
    </alternativeName>
</protein>
<dbReference type="Pfam" id="PF13500">
    <property type="entry name" value="AAA_26"/>
    <property type="match status" value="1"/>
</dbReference>
<comment type="catalytic activity">
    <reaction evidence="8">
        <text>(7R,8S)-8-amino-7-(carboxyamino)nonanoate + ATP = (4R,5S)-dethiobiotin + ADP + phosphate + H(+)</text>
        <dbReference type="Rhea" id="RHEA:63684"/>
        <dbReference type="ChEBI" id="CHEBI:15378"/>
        <dbReference type="ChEBI" id="CHEBI:30616"/>
        <dbReference type="ChEBI" id="CHEBI:43474"/>
        <dbReference type="ChEBI" id="CHEBI:149470"/>
        <dbReference type="ChEBI" id="CHEBI:149473"/>
        <dbReference type="ChEBI" id="CHEBI:456216"/>
    </reaction>
</comment>
<dbReference type="CDD" id="cd03109">
    <property type="entry name" value="DTBS"/>
    <property type="match status" value="1"/>
</dbReference>
<dbReference type="Gene3D" id="3.40.50.300">
    <property type="entry name" value="P-loop containing nucleotide triphosphate hydrolases"/>
    <property type="match status" value="1"/>
</dbReference>
<dbReference type="SUPFAM" id="SSF52540">
    <property type="entry name" value="P-loop containing nucleoside triphosphate hydrolases"/>
    <property type="match status" value="1"/>
</dbReference>
<keyword evidence="1 9" id="KW-0963">Cytoplasm</keyword>
<name>A0A1R1MKV5_9BACT</name>
<dbReference type="Proteomes" id="UP000187408">
    <property type="component" value="Unassembled WGS sequence"/>
</dbReference>
<dbReference type="RefSeq" id="WP_076713037.1">
    <property type="nucleotide sequence ID" value="NZ_MOEN01000016.1"/>
</dbReference>
<comment type="cofactor">
    <cofactor evidence="9">
        <name>Mg(2+)</name>
        <dbReference type="ChEBI" id="CHEBI:18420"/>
    </cofactor>
</comment>
<comment type="pathway">
    <text evidence="9">Cofactor biosynthesis; biotin biosynthesis; biotin from 7,8-diaminononanoate: step 1/2.</text>
</comment>
<dbReference type="PANTHER" id="PTHR43210:SF2">
    <property type="entry name" value="ATP-DEPENDENT DETHIOBIOTIN SYNTHETASE BIOD 2"/>
    <property type="match status" value="1"/>
</dbReference>
<dbReference type="GO" id="GO:0009102">
    <property type="term" value="P:biotin biosynthetic process"/>
    <property type="evidence" value="ECO:0007669"/>
    <property type="project" value="UniProtKB-UniRule"/>
</dbReference>
<comment type="similarity">
    <text evidence="9">Belongs to the dethiobiotin synthetase family.</text>
</comment>
<dbReference type="GO" id="GO:0005524">
    <property type="term" value="F:ATP binding"/>
    <property type="evidence" value="ECO:0007669"/>
    <property type="project" value="UniProtKB-UniRule"/>
</dbReference>
<evidence type="ECO:0000256" key="2">
    <source>
        <dbReference type="ARBA" id="ARBA00022598"/>
    </source>
</evidence>
<dbReference type="GO" id="GO:0000287">
    <property type="term" value="F:magnesium ion binding"/>
    <property type="evidence" value="ECO:0007669"/>
    <property type="project" value="UniProtKB-UniRule"/>
</dbReference>
<dbReference type="InterPro" id="IPR004472">
    <property type="entry name" value="DTB_synth_BioD"/>
</dbReference>
<dbReference type="AlphaFoldDB" id="A0A1R1MKV5"/>
<keyword evidence="4 9" id="KW-0547">Nucleotide-binding</keyword>
<evidence type="ECO:0000256" key="3">
    <source>
        <dbReference type="ARBA" id="ARBA00022723"/>
    </source>
</evidence>
<comment type="subunit">
    <text evidence="9">Homodimer.</text>
</comment>
<gene>
    <name evidence="9" type="primary">bioD</name>
    <name evidence="10" type="ORF">BLW93_05140</name>
</gene>
<feature type="binding site" evidence="9">
    <location>
        <position position="48"/>
    </location>
    <ligand>
        <name>ATP</name>
        <dbReference type="ChEBI" id="CHEBI:30616"/>
    </ligand>
</feature>
<evidence type="ECO:0000313" key="10">
    <source>
        <dbReference type="EMBL" id="OMH40448.1"/>
    </source>
</evidence>
<comment type="caution">
    <text evidence="9">Lacks conserved residue(s) required for the propagation of feature annotation.</text>
</comment>
<feature type="binding site" evidence="9">
    <location>
        <begin position="105"/>
        <end position="108"/>
    </location>
    <ligand>
        <name>ATP</name>
        <dbReference type="ChEBI" id="CHEBI:30616"/>
    </ligand>
</feature>
<evidence type="ECO:0000256" key="5">
    <source>
        <dbReference type="ARBA" id="ARBA00022756"/>
    </source>
</evidence>
<keyword evidence="2 9" id="KW-0436">Ligase</keyword>
<feature type="binding site" evidence="9">
    <location>
        <begin position="11"/>
        <end position="16"/>
    </location>
    <ligand>
        <name>ATP</name>
        <dbReference type="ChEBI" id="CHEBI:30616"/>
    </ligand>
</feature>
<dbReference type="EMBL" id="MOEN01000016">
    <property type="protein sequence ID" value="OMH40448.1"/>
    <property type="molecule type" value="Genomic_DNA"/>
</dbReference>
<comment type="catalytic activity">
    <reaction evidence="9">
        <text>(7R,8S)-7,8-diammoniononanoate + CO2 + ATP = (4R,5S)-dethiobiotin + ADP + phosphate + 3 H(+)</text>
        <dbReference type="Rhea" id="RHEA:15805"/>
        <dbReference type="ChEBI" id="CHEBI:15378"/>
        <dbReference type="ChEBI" id="CHEBI:16526"/>
        <dbReference type="ChEBI" id="CHEBI:30616"/>
        <dbReference type="ChEBI" id="CHEBI:43474"/>
        <dbReference type="ChEBI" id="CHEBI:149469"/>
        <dbReference type="ChEBI" id="CHEBI:149473"/>
        <dbReference type="ChEBI" id="CHEBI:456216"/>
        <dbReference type="EC" id="6.3.3.3"/>
    </reaction>
</comment>
<dbReference type="NCBIfam" id="TIGR00347">
    <property type="entry name" value="bioD"/>
    <property type="match status" value="1"/>
</dbReference>
<comment type="function">
    <text evidence="9">Catalyzes a mechanistically unusual reaction, the ATP-dependent insertion of CO2 between the N7 and N8 nitrogen atoms of 7,8-diaminopelargonic acid (DAPA, also called 7,8-diammoniononanoate) to form a ureido ring.</text>
</comment>
<evidence type="ECO:0000256" key="1">
    <source>
        <dbReference type="ARBA" id="ARBA00022490"/>
    </source>
</evidence>
<evidence type="ECO:0000256" key="8">
    <source>
        <dbReference type="ARBA" id="ARBA00047386"/>
    </source>
</evidence>
<evidence type="ECO:0000256" key="9">
    <source>
        <dbReference type="HAMAP-Rule" id="MF_00336"/>
    </source>
</evidence>
<dbReference type="OrthoDB" id="9802097at2"/>
<feature type="active site" evidence="9">
    <location>
        <position position="36"/>
    </location>
</feature>
<feature type="binding site" evidence="9">
    <location>
        <begin position="165"/>
        <end position="166"/>
    </location>
    <ligand>
        <name>ATP</name>
        <dbReference type="ChEBI" id="CHEBI:30616"/>
    </ligand>
</feature>
<dbReference type="PIRSF" id="PIRSF006755">
    <property type="entry name" value="DTB_synth"/>
    <property type="match status" value="1"/>
</dbReference>
<sequence length="205" mass="22626">MIVLVTGTDTGVGKTFFTVNLLKVLLDAGREVSGLKIVETGCDPLCEDAKRISEVCGEEIPPIYSFRTPVAPSVAERLERKEIDIDYLKSKILSISKNCEILVAEGAGGIMVPISGSYTFLDLAREVADEVLIVALNKLGVINHTLLTVEVCKYNNIPIRGVFLNNYEAQDKSSETNFETLSYLLDVPVYEFSFSSDFLLFVNLF</sequence>
<feature type="binding site" evidence="9">
    <location>
        <position position="40"/>
    </location>
    <ligand>
        <name>substrate</name>
    </ligand>
</feature>
<organism evidence="10 11">
    <name type="scientific">Desulfurobacterium indicum</name>
    <dbReference type="NCBI Taxonomy" id="1914305"/>
    <lineage>
        <taxon>Bacteria</taxon>
        <taxon>Pseudomonadati</taxon>
        <taxon>Aquificota</taxon>
        <taxon>Aquificia</taxon>
        <taxon>Desulfurobacteriales</taxon>
        <taxon>Desulfurobacteriaceae</taxon>
        <taxon>Desulfurobacterium</taxon>
    </lineage>
</organism>
<dbReference type="EC" id="6.3.3.3" evidence="9"/>
<keyword evidence="5 9" id="KW-0093">Biotin biosynthesis</keyword>
<evidence type="ECO:0000256" key="6">
    <source>
        <dbReference type="ARBA" id="ARBA00022840"/>
    </source>
</evidence>
<comment type="subcellular location">
    <subcellularLocation>
        <location evidence="9">Cytoplasm</location>
    </subcellularLocation>
</comment>